<protein>
    <submittedName>
        <fullName evidence="5">PAS domain-containing sensor histidine kinase</fullName>
    </submittedName>
</protein>
<reference evidence="5 6" key="1">
    <citation type="submission" date="2018-10" db="EMBL/GenBank/DDBJ databases">
        <authorList>
            <person name="Chen W.-M."/>
        </authorList>
    </citation>
    <scope>NUCLEOTIDE SEQUENCE [LARGE SCALE GENOMIC DNA]</scope>
    <source>
        <strain evidence="5 6">H-5</strain>
    </source>
</reference>
<dbReference type="Proteomes" id="UP000275137">
    <property type="component" value="Unassembled WGS sequence"/>
</dbReference>
<keyword evidence="3" id="KW-0902">Two-component regulatory system</keyword>
<dbReference type="InterPro" id="IPR036890">
    <property type="entry name" value="HATPase_C_sf"/>
</dbReference>
<dbReference type="PANTHER" id="PTHR24421">
    <property type="entry name" value="NITRATE/NITRITE SENSOR PROTEIN NARX-RELATED"/>
    <property type="match status" value="1"/>
</dbReference>
<dbReference type="SMART" id="SM00387">
    <property type="entry name" value="HATPase_c"/>
    <property type="match status" value="1"/>
</dbReference>
<dbReference type="EMBL" id="RJVP01000003">
    <property type="protein sequence ID" value="ROH86102.1"/>
    <property type="molecule type" value="Genomic_DNA"/>
</dbReference>
<evidence type="ECO:0000313" key="6">
    <source>
        <dbReference type="Proteomes" id="UP000275137"/>
    </source>
</evidence>
<keyword evidence="2 5" id="KW-0418">Kinase</keyword>
<name>A0A3N0V0G2_9PROT</name>
<dbReference type="SUPFAM" id="SSF55874">
    <property type="entry name" value="ATPase domain of HSP90 chaperone/DNA topoisomerase II/histidine kinase"/>
    <property type="match status" value="1"/>
</dbReference>
<dbReference type="GO" id="GO:0046983">
    <property type="term" value="F:protein dimerization activity"/>
    <property type="evidence" value="ECO:0007669"/>
    <property type="project" value="InterPro"/>
</dbReference>
<dbReference type="CDD" id="cd16917">
    <property type="entry name" value="HATPase_UhpB-NarQ-NarX-like"/>
    <property type="match status" value="1"/>
</dbReference>
<organism evidence="5 6">
    <name type="scientific">Pseudomethylobacillus aquaticus</name>
    <dbReference type="NCBI Taxonomy" id="2676064"/>
    <lineage>
        <taxon>Bacteria</taxon>
        <taxon>Pseudomonadati</taxon>
        <taxon>Pseudomonadota</taxon>
        <taxon>Betaproteobacteria</taxon>
        <taxon>Nitrosomonadales</taxon>
        <taxon>Methylophilaceae</taxon>
        <taxon>Pseudomethylobacillus</taxon>
    </lineage>
</organism>
<dbReference type="Gene3D" id="3.30.565.10">
    <property type="entry name" value="Histidine kinase-like ATPase, C-terminal domain"/>
    <property type="match status" value="1"/>
</dbReference>
<dbReference type="InterPro" id="IPR035965">
    <property type="entry name" value="PAS-like_dom_sf"/>
</dbReference>
<evidence type="ECO:0000256" key="3">
    <source>
        <dbReference type="ARBA" id="ARBA00023012"/>
    </source>
</evidence>
<dbReference type="Gene3D" id="1.20.5.1930">
    <property type="match status" value="1"/>
</dbReference>
<dbReference type="Gene3D" id="3.30.450.20">
    <property type="entry name" value="PAS domain"/>
    <property type="match status" value="1"/>
</dbReference>
<accession>A0A3N0V0G2</accession>
<dbReference type="Pfam" id="PF07730">
    <property type="entry name" value="HisKA_3"/>
    <property type="match status" value="1"/>
</dbReference>
<dbReference type="AlphaFoldDB" id="A0A3N0V0G2"/>
<evidence type="ECO:0000259" key="4">
    <source>
        <dbReference type="SMART" id="SM00387"/>
    </source>
</evidence>
<gene>
    <name evidence="5" type="ORF">ED236_06445</name>
</gene>
<sequence>MVEHMQTMASPMAPPDELEFWLSTLFNVSGKEIYIIDAHSLRFVQASASALKRLRLSLPLLREMSPQDVFSRVDDNTLRTVMQAHADQHQACVLIERIKRPFDRDSTELRLYYAKQGKHEALLALGHDQATVHAMHDSEERFQAIVANIPGLVFQCRVGSDNRIQFDYLSQGCKALLGLSPDELYLVPERFVSLILVDDQMDFITSMRHAASEQLSWNWEGRIWIEAWQDIKVINLRASFRRGNAEEVQFAGIMNNITESKREKLEIEQSHARLAELSAHLVKAREEERIHIAREIHDDLGGNLSAIKIGLMSLKNKLSGEQAPVLQQLERLSMVIDQTFESVHRIASDLRPDILELGIVAAIEWQARSFEQQMETTCDFSCNQEHIKVSPEQAITLFRICQEALSNIAKYAQASQVDILLQLRGDEVVLIINDDGIGISPEDQLKQNSFGLRGMMERAAAVNGSCAIGPGVQKGTRVRVTLPLSAQDES</sequence>
<proteinExistence type="predicted"/>
<feature type="domain" description="Histidine kinase/HSP90-like ATPase" evidence="4">
    <location>
        <begin position="392"/>
        <end position="486"/>
    </location>
</feature>
<dbReference type="GO" id="GO:0016020">
    <property type="term" value="C:membrane"/>
    <property type="evidence" value="ECO:0007669"/>
    <property type="project" value="InterPro"/>
</dbReference>
<evidence type="ECO:0000256" key="2">
    <source>
        <dbReference type="ARBA" id="ARBA00022777"/>
    </source>
</evidence>
<dbReference type="SUPFAM" id="SSF55785">
    <property type="entry name" value="PYP-like sensor domain (PAS domain)"/>
    <property type="match status" value="1"/>
</dbReference>
<dbReference type="PANTHER" id="PTHR24421:SF59">
    <property type="entry name" value="OXYGEN SENSOR HISTIDINE KINASE NREB"/>
    <property type="match status" value="1"/>
</dbReference>
<dbReference type="Pfam" id="PF02518">
    <property type="entry name" value="HATPase_c"/>
    <property type="match status" value="1"/>
</dbReference>
<keyword evidence="6" id="KW-1185">Reference proteome</keyword>
<dbReference type="InterPro" id="IPR003594">
    <property type="entry name" value="HATPase_dom"/>
</dbReference>
<dbReference type="GO" id="GO:0000155">
    <property type="term" value="F:phosphorelay sensor kinase activity"/>
    <property type="evidence" value="ECO:0007669"/>
    <property type="project" value="InterPro"/>
</dbReference>
<keyword evidence="1" id="KW-0808">Transferase</keyword>
<dbReference type="InterPro" id="IPR011712">
    <property type="entry name" value="Sig_transdc_His_kin_sub3_dim/P"/>
</dbReference>
<evidence type="ECO:0000313" key="5">
    <source>
        <dbReference type="EMBL" id="ROH86102.1"/>
    </source>
</evidence>
<evidence type="ECO:0000256" key="1">
    <source>
        <dbReference type="ARBA" id="ARBA00022679"/>
    </source>
</evidence>
<comment type="caution">
    <text evidence="5">The sequence shown here is derived from an EMBL/GenBank/DDBJ whole genome shotgun (WGS) entry which is preliminary data.</text>
</comment>
<dbReference type="InterPro" id="IPR050482">
    <property type="entry name" value="Sensor_HK_TwoCompSys"/>
</dbReference>